<organism evidence="2 3">
    <name type="scientific">Allacma fusca</name>
    <dbReference type="NCBI Taxonomy" id="39272"/>
    <lineage>
        <taxon>Eukaryota</taxon>
        <taxon>Metazoa</taxon>
        <taxon>Ecdysozoa</taxon>
        <taxon>Arthropoda</taxon>
        <taxon>Hexapoda</taxon>
        <taxon>Collembola</taxon>
        <taxon>Symphypleona</taxon>
        <taxon>Sminthuridae</taxon>
        <taxon>Allacma</taxon>
    </lineage>
</organism>
<comment type="caution">
    <text evidence="2">The sequence shown here is derived from an EMBL/GenBank/DDBJ whole genome shotgun (WGS) entry which is preliminary data.</text>
</comment>
<dbReference type="Pfam" id="PF07707">
    <property type="entry name" value="BACK"/>
    <property type="match status" value="1"/>
</dbReference>
<feature type="domain" description="BACK" evidence="1">
    <location>
        <begin position="18"/>
        <end position="120"/>
    </location>
</feature>
<dbReference type="InterPro" id="IPR011705">
    <property type="entry name" value="BACK"/>
</dbReference>
<protein>
    <recommendedName>
        <fullName evidence="1">BACK domain-containing protein</fullName>
    </recommendedName>
</protein>
<keyword evidence="3" id="KW-1185">Reference proteome</keyword>
<dbReference type="OrthoDB" id="6350321at2759"/>
<dbReference type="AlphaFoldDB" id="A0A8J2PKH9"/>
<name>A0A8J2PKH9_9HEXA</name>
<evidence type="ECO:0000313" key="3">
    <source>
        <dbReference type="Proteomes" id="UP000708208"/>
    </source>
</evidence>
<evidence type="ECO:0000259" key="1">
    <source>
        <dbReference type="SMART" id="SM00875"/>
    </source>
</evidence>
<dbReference type="SMART" id="SM00875">
    <property type="entry name" value="BACK"/>
    <property type="match status" value="1"/>
</dbReference>
<gene>
    <name evidence="2" type="ORF">AFUS01_LOCUS28678</name>
</gene>
<sequence>MTQLVPVGQASFNDDIACRAWLLFKTLDAKDVLAKLAREYILKNAAQILRGDTFLDLLVEDFMVILRDDELVVNSEMDVYKAVLRWGVHNLKKLSKQIDSESMRWKCRNYVLPLVLLSVEETEAMLECWNKSAGNGKPRNQFNKLPRRYLKQKKERELTRES</sequence>
<accession>A0A8J2PKH9</accession>
<proteinExistence type="predicted"/>
<dbReference type="EMBL" id="CAJVCH010412909">
    <property type="protein sequence ID" value="CAG7818155.1"/>
    <property type="molecule type" value="Genomic_DNA"/>
</dbReference>
<reference evidence="2" key="1">
    <citation type="submission" date="2021-06" db="EMBL/GenBank/DDBJ databases">
        <authorList>
            <person name="Hodson N. C."/>
            <person name="Mongue J. A."/>
            <person name="Jaron S. K."/>
        </authorList>
    </citation>
    <scope>NUCLEOTIDE SEQUENCE</scope>
</reference>
<dbReference type="Proteomes" id="UP000708208">
    <property type="component" value="Unassembled WGS sequence"/>
</dbReference>
<feature type="non-terminal residue" evidence="2">
    <location>
        <position position="1"/>
    </location>
</feature>
<evidence type="ECO:0000313" key="2">
    <source>
        <dbReference type="EMBL" id="CAG7818155.1"/>
    </source>
</evidence>